<dbReference type="PANTHER" id="PTHR42748:SF7">
    <property type="entry name" value="NMRA LIKE REDOX SENSOR 1-RELATED"/>
    <property type="match status" value="1"/>
</dbReference>
<dbReference type="EMBL" id="BMAT01007302">
    <property type="protein sequence ID" value="GFR61796.1"/>
    <property type="molecule type" value="Genomic_DNA"/>
</dbReference>
<dbReference type="Gene3D" id="3.40.50.720">
    <property type="entry name" value="NAD(P)-binding Rossmann-like Domain"/>
    <property type="match status" value="1"/>
</dbReference>
<sequence>MCRRLGCIFGDLPEPHRFSGNDNYTKLLIIGASGMTGNAVMEAAVACVWFRVVAFTRNPDSLVDNPHVKKGKVSVVKGDMLEMDSLSNAMMDIDVVFFTTAYWDTRDKECEYKQHLLYAGTPYSSRHAEVPCKCLAAKEKVQQLVLNSGVPCTIIQMGFYYENFVSIFKPHPVEPLTYAVALPMGNVSLNCGSVLDFAHCIAKIILHPNDYIGVVIKLSTGYHTLTQLVAWMDRQLPDVTIFDPKITIDEYETINYEGSEEMCAMFKFLLSPVSMFKWDQKLAYELCPSARSFTSWLEESEKAFVTCLKEDQVCDEIGKISVEISLASETLEHSVITPVDGSLILTRRKTFRWKFLIKVANILRSVRIQPSNGKNRAAVIQ</sequence>
<keyword evidence="6" id="KW-1185">Reference proteome</keyword>
<evidence type="ECO:0000256" key="1">
    <source>
        <dbReference type="ARBA" id="ARBA00006328"/>
    </source>
</evidence>
<dbReference type="PANTHER" id="PTHR42748">
    <property type="entry name" value="NITROGEN METABOLITE REPRESSION PROTEIN NMRA FAMILY MEMBER"/>
    <property type="match status" value="1"/>
</dbReference>
<dbReference type="GO" id="GO:0005634">
    <property type="term" value="C:nucleus"/>
    <property type="evidence" value="ECO:0007669"/>
    <property type="project" value="TreeGrafter"/>
</dbReference>
<evidence type="ECO:0000256" key="2">
    <source>
        <dbReference type="ARBA" id="ARBA00022857"/>
    </source>
</evidence>
<dbReference type="SUPFAM" id="SSF51735">
    <property type="entry name" value="NAD(P)-binding Rossmann-fold domains"/>
    <property type="match status" value="1"/>
</dbReference>
<dbReference type="Gene3D" id="3.90.25.10">
    <property type="entry name" value="UDP-galactose 4-epimerase, domain 1"/>
    <property type="match status" value="1"/>
</dbReference>
<accession>A0AAV4EMQ4</accession>
<comment type="similarity">
    <text evidence="1">Belongs to the NmrA-type oxidoreductase family.</text>
</comment>
<dbReference type="InterPro" id="IPR008030">
    <property type="entry name" value="NmrA-like"/>
</dbReference>
<evidence type="ECO:0000313" key="5">
    <source>
        <dbReference type="EMBL" id="GFR61796.1"/>
    </source>
</evidence>
<proteinExistence type="inferred from homology"/>
<keyword evidence="2" id="KW-0521">NADP</keyword>
<dbReference type="Pfam" id="PF05368">
    <property type="entry name" value="NmrA"/>
    <property type="match status" value="1"/>
</dbReference>
<dbReference type="InterPro" id="IPR036291">
    <property type="entry name" value="NAD(P)-bd_dom_sf"/>
</dbReference>
<comment type="caution">
    <text evidence="5">The sequence shown here is derived from an EMBL/GenBank/DDBJ whole genome shotgun (WGS) entry which is preliminary data.</text>
</comment>
<feature type="domain" description="NmrA-like" evidence="4">
    <location>
        <begin position="26"/>
        <end position="268"/>
    </location>
</feature>
<evidence type="ECO:0000259" key="4">
    <source>
        <dbReference type="Pfam" id="PF05368"/>
    </source>
</evidence>
<name>A0AAV4EMQ4_9GAST</name>
<evidence type="ECO:0000313" key="6">
    <source>
        <dbReference type="Proteomes" id="UP000762676"/>
    </source>
</evidence>
<dbReference type="AlphaFoldDB" id="A0AAV4EMQ4"/>
<dbReference type="Proteomes" id="UP000762676">
    <property type="component" value="Unassembled WGS sequence"/>
</dbReference>
<dbReference type="InterPro" id="IPR051164">
    <property type="entry name" value="NmrA-like_oxidored"/>
</dbReference>
<protein>
    <recommendedName>
        <fullName evidence="3">NmrA-like family domain-containing protein 1</fullName>
    </recommendedName>
</protein>
<organism evidence="5 6">
    <name type="scientific">Elysia marginata</name>
    <dbReference type="NCBI Taxonomy" id="1093978"/>
    <lineage>
        <taxon>Eukaryota</taxon>
        <taxon>Metazoa</taxon>
        <taxon>Spiralia</taxon>
        <taxon>Lophotrochozoa</taxon>
        <taxon>Mollusca</taxon>
        <taxon>Gastropoda</taxon>
        <taxon>Heterobranchia</taxon>
        <taxon>Euthyneura</taxon>
        <taxon>Panpulmonata</taxon>
        <taxon>Sacoglossa</taxon>
        <taxon>Placobranchoidea</taxon>
        <taxon>Plakobranchidae</taxon>
        <taxon>Elysia</taxon>
    </lineage>
</organism>
<gene>
    <name evidence="5" type="ORF">ElyMa_003567000</name>
</gene>
<evidence type="ECO:0000256" key="3">
    <source>
        <dbReference type="ARBA" id="ARBA00040296"/>
    </source>
</evidence>
<reference evidence="5 6" key="1">
    <citation type="journal article" date="2021" name="Elife">
        <title>Chloroplast acquisition without the gene transfer in kleptoplastic sea slugs, Plakobranchus ocellatus.</title>
        <authorList>
            <person name="Maeda T."/>
            <person name="Takahashi S."/>
            <person name="Yoshida T."/>
            <person name="Shimamura S."/>
            <person name="Takaki Y."/>
            <person name="Nagai Y."/>
            <person name="Toyoda A."/>
            <person name="Suzuki Y."/>
            <person name="Arimoto A."/>
            <person name="Ishii H."/>
            <person name="Satoh N."/>
            <person name="Nishiyama T."/>
            <person name="Hasebe M."/>
            <person name="Maruyama T."/>
            <person name="Minagawa J."/>
            <person name="Obokata J."/>
            <person name="Shigenobu S."/>
        </authorList>
    </citation>
    <scope>NUCLEOTIDE SEQUENCE [LARGE SCALE GENOMIC DNA]</scope>
</reference>